<keyword evidence="1" id="KW-0175">Coiled coil</keyword>
<evidence type="ECO:0000256" key="2">
    <source>
        <dbReference type="SAM" id="SignalP"/>
    </source>
</evidence>
<dbReference type="Proteomes" id="UP000026941">
    <property type="component" value="Unassembled WGS sequence"/>
</dbReference>
<organism evidence="3 4">
    <name type="scientific">Rhizobium rhizogenes NBRC 13257</name>
    <dbReference type="NCBI Taxonomy" id="1220581"/>
    <lineage>
        <taxon>Bacteria</taxon>
        <taxon>Pseudomonadati</taxon>
        <taxon>Pseudomonadota</taxon>
        <taxon>Alphaproteobacteria</taxon>
        <taxon>Hyphomicrobiales</taxon>
        <taxon>Rhizobiaceae</taxon>
        <taxon>Rhizobium/Agrobacterium group</taxon>
        <taxon>Rhizobium</taxon>
    </lineage>
</organism>
<evidence type="ECO:0000256" key="1">
    <source>
        <dbReference type="SAM" id="Coils"/>
    </source>
</evidence>
<gene>
    <name evidence="3" type="ORF">RRH01S_18_00230</name>
</gene>
<dbReference type="AlphaFoldDB" id="A0AA87Q615"/>
<feature type="coiled-coil region" evidence="1">
    <location>
        <begin position="63"/>
        <end position="112"/>
    </location>
</feature>
<feature type="signal peptide" evidence="2">
    <location>
        <begin position="1"/>
        <end position="22"/>
    </location>
</feature>
<proteinExistence type="predicted"/>
<dbReference type="RefSeq" id="WP_234711771.1">
    <property type="nucleotide sequence ID" value="NZ_BAYX01000018.1"/>
</dbReference>
<protein>
    <submittedName>
        <fullName evidence="3">Uncharacterized protein</fullName>
    </submittedName>
</protein>
<accession>A0AA87Q615</accession>
<dbReference type="EMBL" id="BAYX01000018">
    <property type="protein sequence ID" value="GAJ96180.1"/>
    <property type="molecule type" value="Genomic_DNA"/>
</dbReference>
<keyword evidence="2" id="KW-0732">Signal</keyword>
<sequence length="116" mass="12813">MGVRLVAFGMGVFLVGVGTAHAYCSEPSAPYCVSSYGKFDSQSDFEQCKREVESYKSEIEDFVRCEQRDVDEANDAAKKAASEAEDALRTAKNAVNEQYSNYNDAVNNFNNRANSN</sequence>
<reference evidence="3 4" key="1">
    <citation type="submission" date="2014-05" db="EMBL/GenBank/DDBJ databases">
        <title>Whole genome shotgun sequence of Rhizobium rhizogenes NBRC 13257.</title>
        <authorList>
            <person name="Katano-Makiyama Y."/>
            <person name="Hosoyama A."/>
            <person name="Hashimoto M."/>
            <person name="Hosoyama Y."/>
            <person name="Noguchi M."/>
            <person name="Tsuchikane K."/>
            <person name="Kimura A."/>
            <person name="Ohji S."/>
            <person name="Ichikawa N."/>
            <person name="Yamazoe A."/>
            <person name="Fujita N."/>
        </authorList>
    </citation>
    <scope>NUCLEOTIDE SEQUENCE [LARGE SCALE GENOMIC DNA]</scope>
    <source>
        <strain evidence="3 4">NBRC 13257</strain>
    </source>
</reference>
<comment type="caution">
    <text evidence="3">The sequence shown here is derived from an EMBL/GenBank/DDBJ whole genome shotgun (WGS) entry which is preliminary data.</text>
</comment>
<evidence type="ECO:0000313" key="4">
    <source>
        <dbReference type="Proteomes" id="UP000026941"/>
    </source>
</evidence>
<feature type="chain" id="PRO_5041720045" evidence="2">
    <location>
        <begin position="23"/>
        <end position="116"/>
    </location>
</feature>
<name>A0AA87Q615_RHIRH</name>
<evidence type="ECO:0000313" key="3">
    <source>
        <dbReference type="EMBL" id="GAJ96180.1"/>
    </source>
</evidence>